<evidence type="ECO:0000313" key="2">
    <source>
        <dbReference type="Proteomes" id="UP000279275"/>
    </source>
</evidence>
<name>A0A3M2LBD2_9NOCA</name>
<protein>
    <submittedName>
        <fullName evidence="1">Uncharacterized protein</fullName>
    </submittedName>
</protein>
<reference evidence="1 2" key="1">
    <citation type="submission" date="2018-10" db="EMBL/GenBank/DDBJ databases">
        <title>Isolation from cow dung.</title>
        <authorList>
            <person name="Ling L."/>
        </authorList>
    </citation>
    <scope>NUCLEOTIDE SEQUENCE [LARGE SCALE GENOMIC DNA]</scope>
    <source>
        <strain evidence="1 2">NEAU-LL90</strain>
    </source>
</reference>
<keyword evidence="2" id="KW-1185">Reference proteome</keyword>
<proteinExistence type="predicted"/>
<dbReference type="OrthoDB" id="3531920at2"/>
<evidence type="ECO:0000313" key="1">
    <source>
        <dbReference type="EMBL" id="RMI33245.1"/>
    </source>
</evidence>
<dbReference type="Proteomes" id="UP000279275">
    <property type="component" value="Unassembled WGS sequence"/>
</dbReference>
<dbReference type="EMBL" id="RFFH01000003">
    <property type="protein sequence ID" value="RMI33245.1"/>
    <property type="molecule type" value="Genomic_DNA"/>
</dbReference>
<dbReference type="InterPro" id="IPR046080">
    <property type="entry name" value="DUF6098"/>
</dbReference>
<accession>A0A3M2LBD2</accession>
<dbReference type="Pfam" id="PF19593">
    <property type="entry name" value="DUF6098"/>
    <property type="match status" value="1"/>
</dbReference>
<organism evidence="1 2">
    <name type="scientific">Nocardia stercoris</name>
    <dbReference type="NCBI Taxonomy" id="2483361"/>
    <lineage>
        <taxon>Bacteria</taxon>
        <taxon>Bacillati</taxon>
        <taxon>Actinomycetota</taxon>
        <taxon>Actinomycetes</taxon>
        <taxon>Mycobacteriales</taxon>
        <taxon>Nocardiaceae</taxon>
        <taxon>Nocardia</taxon>
    </lineage>
</organism>
<gene>
    <name evidence="1" type="ORF">EBN03_08630</name>
</gene>
<sequence>MADTASGAPGSQGSVPLVAGLDELTELVVHRPVYLRYSEYPAEAEQRSTDLESGVELPGLSVTTLAPEPRWPRPAREWVARRLCTYADLGAGNGRRPWLLAGQEVARGPDHDPVITDAWVIAVVDDAVVAAARHVYRTKFAVGRDSSG</sequence>
<dbReference type="AlphaFoldDB" id="A0A3M2LBD2"/>
<comment type="caution">
    <text evidence="1">The sequence shown here is derived from an EMBL/GenBank/DDBJ whole genome shotgun (WGS) entry which is preliminary data.</text>
</comment>
<dbReference type="RefSeq" id="WP_122187439.1">
    <property type="nucleotide sequence ID" value="NZ_RFFH01000003.1"/>
</dbReference>